<dbReference type="EMBL" id="VKHS01000310">
    <property type="protein sequence ID" value="MBB0230588.1"/>
    <property type="molecule type" value="Genomic_DNA"/>
</dbReference>
<proteinExistence type="predicted"/>
<feature type="transmembrane region" description="Helical" evidence="1">
    <location>
        <begin position="51"/>
        <end position="75"/>
    </location>
</feature>
<name>A0A7W3XX65_9ACTN</name>
<evidence type="ECO:0000256" key="1">
    <source>
        <dbReference type="SAM" id="Phobius"/>
    </source>
</evidence>
<organism evidence="2 3">
    <name type="scientific">Streptomyces calidiresistens</name>
    <dbReference type="NCBI Taxonomy" id="1485586"/>
    <lineage>
        <taxon>Bacteria</taxon>
        <taxon>Bacillati</taxon>
        <taxon>Actinomycetota</taxon>
        <taxon>Actinomycetes</taxon>
        <taxon>Kitasatosporales</taxon>
        <taxon>Streptomycetaceae</taxon>
        <taxon>Streptomyces</taxon>
    </lineage>
</organism>
<comment type="caution">
    <text evidence="2">The sequence shown here is derived from an EMBL/GenBank/DDBJ whole genome shotgun (WGS) entry which is preliminary data.</text>
</comment>
<evidence type="ECO:0000313" key="2">
    <source>
        <dbReference type="EMBL" id="MBB0230588.1"/>
    </source>
</evidence>
<dbReference type="Proteomes" id="UP000530234">
    <property type="component" value="Unassembled WGS sequence"/>
</dbReference>
<feature type="transmembrane region" description="Helical" evidence="1">
    <location>
        <begin position="20"/>
        <end position="39"/>
    </location>
</feature>
<dbReference type="AlphaFoldDB" id="A0A7W3XX65"/>
<gene>
    <name evidence="2" type="ORF">FOE67_13950</name>
</gene>
<accession>A0A7W3XX65</accession>
<protein>
    <submittedName>
        <fullName evidence="2">Uncharacterized protein</fullName>
    </submittedName>
</protein>
<keyword evidence="1" id="KW-0472">Membrane</keyword>
<sequence length="98" mass="10075">MTNTDIGSDTATGGGRGGRLAGFAHPVVGYLLASLTVRYRRVRSGELDRGASAIEWVIIAAIVVGLVAGIGRIIMSALQGRASDVSDCIAGVQDTQNC</sequence>
<keyword evidence="1" id="KW-0812">Transmembrane</keyword>
<keyword evidence="1" id="KW-1133">Transmembrane helix</keyword>
<evidence type="ECO:0000313" key="3">
    <source>
        <dbReference type="Proteomes" id="UP000530234"/>
    </source>
</evidence>
<reference evidence="3" key="1">
    <citation type="submission" date="2019-10" db="EMBL/GenBank/DDBJ databases">
        <title>Streptomyces sp. nov., a novel actinobacterium isolated from alkaline environment.</title>
        <authorList>
            <person name="Golinska P."/>
        </authorList>
    </citation>
    <scope>NUCLEOTIDE SEQUENCE [LARGE SCALE GENOMIC DNA]</scope>
    <source>
        <strain evidence="3">DSM 42108</strain>
    </source>
</reference>
<keyword evidence="3" id="KW-1185">Reference proteome</keyword>